<dbReference type="UniPathway" id="UPA00159">
    <property type="reaction ID" value="UER00277"/>
</dbReference>
<feature type="binding site" evidence="11">
    <location>
        <position position="424"/>
    </location>
    <ligand>
        <name>L-glutamine</name>
        <dbReference type="ChEBI" id="CHEBI:58359"/>
    </ligand>
</feature>
<comment type="catalytic activity">
    <reaction evidence="10 11">
        <text>UTP + L-glutamine + ATP + H2O = CTP + L-glutamate + ADP + phosphate + 2 H(+)</text>
        <dbReference type="Rhea" id="RHEA:26426"/>
        <dbReference type="ChEBI" id="CHEBI:15377"/>
        <dbReference type="ChEBI" id="CHEBI:15378"/>
        <dbReference type="ChEBI" id="CHEBI:29985"/>
        <dbReference type="ChEBI" id="CHEBI:30616"/>
        <dbReference type="ChEBI" id="CHEBI:37563"/>
        <dbReference type="ChEBI" id="CHEBI:43474"/>
        <dbReference type="ChEBI" id="CHEBI:46398"/>
        <dbReference type="ChEBI" id="CHEBI:58359"/>
        <dbReference type="ChEBI" id="CHEBI:456216"/>
        <dbReference type="EC" id="6.3.4.2"/>
    </reaction>
</comment>
<comment type="function">
    <text evidence="11">Catalyzes the ATP-dependent amination of UTP to CTP with either L-glutamine or ammonia as the source of nitrogen. Regulates intracellular CTP levels through interactions with the four ribonucleotide triphosphates.</text>
</comment>
<dbReference type="PROSITE" id="PS51273">
    <property type="entry name" value="GATASE_TYPE_1"/>
    <property type="match status" value="1"/>
</dbReference>
<dbReference type="GO" id="GO:0019856">
    <property type="term" value="P:pyrimidine nucleobase biosynthetic process"/>
    <property type="evidence" value="ECO:0007669"/>
    <property type="project" value="TreeGrafter"/>
</dbReference>
<comment type="catalytic activity">
    <reaction evidence="11">
        <text>UTP + NH4(+) + ATP = CTP + ADP + phosphate + 2 H(+)</text>
        <dbReference type="Rhea" id="RHEA:16597"/>
        <dbReference type="ChEBI" id="CHEBI:15378"/>
        <dbReference type="ChEBI" id="CHEBI:28938"/>
        <dbReference type="ChEBI" id="CHEBI:30616"/>
        <dbReference type="ChEBI" id="CHEBI:37563"/>
        <dbReference type="ChEBI" id="CHEBI:43474"/>
        <dbReference type="ChEBI" id="CHEBI:46398"/>
        <dbReference type="ChEBI" id="CHEBI:456216"/>
    </reaction>
</comment>
<evidence type="ECO:0000256" key="4">
    <source>
        <dbReference type="ARBA" id="ARBA00022723"/>
    </source>
</evidence>
<dbReference type="InterPro" id="IPR033828">
    <property type="entry name" value="GATase1_CTP_Synthase"/>
</dbReference>
<dbReference type="GO" id="GO:0005524">
    <property type="term" value="F:ATP binding"/>
    <property type="evidence" value="ECO:0007669"/>
    <property type="project" value="UniProtKB-KW"/>
</dbReference>
<sequence>MTAKSKTTRAKVQKLKKHSKFIFISGGVISGIGKGITSASIGAILQSRGLNISPVKVDMYLNQDAGTIRPQEHGEVFVTDDGMETDQDLGHYERFIDRPLNKINYITTGQIYGEVLRKERAFEYEGEDVEAIPHVTDEIIRRFMMAAKNADIVLIELGGTVGEYQNAIFFEATRIMKLRHPDDILHIHVAYLPVPSYLGEMKSKPVQQSVRMLNSMGIEPDIIVGRAETVIDDKRKERIALFCNVDKKAVLSNPDVKSIYEVPVILEEQNAGDIILEKLKMKPRKRDMKEWRNFVKKIKSVKKDLNIAVVGKYFGTGKFELADSYVSVIESLKHAAWSNKANPKLTWIDSLKVENEGAKKILSGFDGIVVPGGFGKRGTEGMIQAVEYARKNKIPYLGLCYGMQMATIEYARNVAKLRNANTTEVDDETKHPVIHIMPDQEKKLLVRDYGASMRLGAWDCVLKKGSQVEALYKQRRISERHRHRYEVNNKYRGVLEKAGLVFSGTSPDGKLAEIIELPGHPFFMGSQFHPEYKSRPLRPHPLFEGFMKAVAKGKK</sequence>
<dbReference type="InterPro" id="IPR017456">
    <property type="entry name" value="CTP_synthase_N"/>
</dbReference>
<feature type="region of interest" description="Amidoligase domain" evidence="11">
    <location>
        <begin position="1"/>
        <end position="281"/>
    </location>
</feature>
<accession>A0A554JDA1</accession>
<evidence type="ECO:0000256" key="5">
    <source>
        <dbReference type="ARBA" id="ARBA00022741"/>
    </source>
</evidence>
<comment type="similarity">
    <text evidence="2 11">Belongs to the CTP synthase family.</text>
</comment>
<keyword evidence="9 11" id="KW-0665">Pyrimidine biosynthesis</keyword>
<feature type="binding site" evidence="11">
    <location>
        <position position="88"/>
    </location>
    <ligand>
        <name>Mg(2+)</name>
        <dbReference type="ChEBI" id="CHEBI:18420"/>
    </ligand>
</feature>
<keyword evidence="5 11" id="KW-0547">Nucleotide-binding</keyword>
<evidence type="ECO:0000259" key="13">
    <source>
        <dbReference type="Pfam" id="PF00117"/>
    </source>
</evidence>
<dbReference type="EMBL" id="VMFF01000009">
    <property type="protein sequence ID" value="TSC66284.1"/>
    <property type="molecule type" value="Genomic_DNA"/>
</dbReference>
<evidence type="ECO:0000256" key="8">
    <source>
        <dbReference type="ARBA" id="ARBA00022962"/>
    </source>
</evidence>
<dbReference type="FunFam" id="3.40.50.300:FF:000009">
    <property type="entry name" value="CTP synthase"/>
    <property type="match status" value="1"/>
</dbReference>
<evidence type="ECO:0000256" key="9">
    <source>
        <dbReference type="ARBA" id="ARBA00022975"/>
    </source>
</evidence>
<keyword evidence="3 11" id="KW-0436">Ligase</keyword>
<dbReference type="PANTHER" id="PTHR11550:SF0">
    <property type="entry name" value="CTP SYNTHASE-RELATED"/>
    <property type="match status" value="1"/>
</dbReference>
<dbReference type="SUPFAM" id="SSF52540">
    <property type="entry name" value="P-loop containing nucleoside triphosphate hydrolases"/>
    <property type="match status" value="1"/>
</dbReference>
<dbReference type="CDD" id="cd01746">
    <property type="entry name" value="GATase1_CTP_Synthase"/>
    <property type="match status" value="1"/>
</dbReference>
<feature type="binding site" evidence="11">
    <location>
        <begin position="31"/>
        <end position="36"/>
    </location>
    <ligand>
        <name>ATP</name>
        <dbReference type="ChEBI" id="CHEBI:30616"/>
    </ligand>
</feature>
<keyword evidence="7 11" id="KW-0460">Magnesium</keyword>
<comment type="caution">
    <text evidence="15">The sequence shown here is derived from an EMBL/GenBank/DDBJ whole genome shotgun (WGS) entry which is preliminary data.</text>
</comment>
<feature type="binding site" evidence="11">
    <location>
        <position position="256"/>
    </location>
    <ligand>
        <name>ATP</name>
        <dbReference type="ChEBI" id="CHEBI:30616"/>
    </ligand>
</feature>
<dbReference type="GO" id="GO:0042802">
    <property type="term" value="F:identical protein binding"/>
    <property type="evidence" value="ECO:0007669"/>
    <property type="project" value="TreeGrafter"/>
</dbReference>
<keyword evidence="12" id="KW-1133">Transmembrane helix</keyword>
<keyword evidence="12" id="KW-0472">Membrane</keyword>
<feature type="binding site" evidence="11">
    <location>
        <position position="88"/>
    </location>
    <ligand>
        <name>ATP</name>
        <dbReference type="ChEBI" id="CHEBI:30616"/>
    </ligand>
</feature>
<feature type="binding site" evidence="11">
    <location>
        <begin position="401"/>
        <end position="404"/>
    </location>
    <ligand>
        <name>L-glutamine</name>
        <dbReference type="ChEBI" id="CHEBI:58359"/>
    </ligand>
</feature>
<dbReference type="InterPro" id="IPR004468">
    <property type="entry name" value="CTP_synthase"/>
</dbReference>
<evidence type="ECO:0000256" key="2">
    <source>
        <dbReference type="ARBA" id="ARBA00007533"/>
    </source>
</evidence>
<feature type="active site" evidence="11">
    <location>
        <position position="531"/>
    </location>
</feature>
<comment type="catalytic activity">
    <reaction evidence="11">
        <text>L-glutamine + H2O = L-glutamate + NH4(+)</text>
        <dbReference type="Rhea" id="RHEA:15889"/>
        <dbReference type="ChEBI" id="CHEBI:15377"/>
        <dbReference type="ChEBI" id="CHEBI:28938"/>
        <dbReference type="ChEBI" id="CHEBI:29985"/>
        <dbReference type="ChEBI" id="CHEBI:58359"/>
    </reaction>
</comment>
<dbReference type="NCBIfam" id="NF003792">
    <property type="entry name" value="PRK05380.1"/>
    <property type="match status" value="1"/>
</dbReference>
<evidence type="ECO:0000256" key="3">
    <source>
        <dbReference type="ARBA" id="ARBA00022598"/>
    </source>
</evidence>
<feature type="binding site" evidence="11">
    <location>
        <position position="156"/>
    </location>
    <ligand>
        <name>Mg(2+)</name>
        <dbReference type="ChEBI" id="CHEBI:18420"/>
    </ligand>
</feature>
<comment type="caution">
    <text evidence="11">Lacks conserved residue(s) required for the propagation of feature annotation.</text>
</comment>
<dbReference type="FunFam" id="3.40.50.880:FF:000002">
    <property type="entry name" value="CTP synthase"/>
    <property type="match status" value="1"/>
</dbReference>
<keyword evidence="6 11" id="KW-0067">ATP-binding</keyword>
<dbReference type="AlphaFoldDB" id="A0A554JDA1"/>
<dbReference type="GO" id="GO:0003883">
    <property type="term" value="F:CTP synthase activity"/>
    <property type="evidence" value="ECO:0007669"/>
    <property type="project" value="UniProtKB-UniRule"/>
</dbReference>
<feature type="domain" description="CTP synthase N-terminal" evidence="14">
    <location>
        <begin position="20"/>
        <end position="281"/>
    </location>
</feature>
<feature type="binding site" evidence="11">
    <location>
        <position position="30"/>
    </location>
    <ligand>
        <name>CTP</name>
        <dbReference type="ChEBI" id="CHEBI:37563"/>
        <note>allosteric inhibitor</note>
    </ligand>
</feature>
<evidence type="ECO:0000256" key="6">
    <source>
        <dbReference type="ARBA" id="ARBA00022840"/>
    </source>
</evidence>
<dbReference type="InterPro" id="IPR029062">
    <property type="entry name" value="Class_I_gatase-like"/>
</dbReference>
<comment type="subunit">
    <text evidence="11">Homotetramer.</text>
</comment>
<dbReference type="Pfam" id="PF00117">
    <property type="entry name" value="GATase"/>
    <property type="match status" value="1"/>
</dbReference>
<evidence type="ECO:0000256" key="11">
    <source>
        <dbReference type="HAMAP-Rule" id="MF_01227"/>
    </source>
</evidence>
<feature type="binding site" evidence="11">
    <location>
        <position position="238"/>
    </location>
    <ligand>
        <name>UTP</name>
        <dbReference type="ChEBI" id="CHEBI:46398"/>
    </ligand>
</feature>
<comment type="miscellaneous">
    <text evidence="11">CTPSs have evolved a hybrid strategy for distinguishing between UTP and CTP. The overlapping regions of the product feedback inhibitory and substrate sites recognize a common feature in both compounds, the triphosphate moiety. To differentiate isosteric substrate and product pyrimidine rings, an additional pocket far from the expected kinase/ligase catalytic site, specifically recognizes the cytosine and ribose portions of the product inhibitor.</text>
</comment>
<dbReference type="GO" id="GO:0004359">
    <property type="term" value="F:glutaminase activity"/>
    <property type="evidence" value="ECO:0007669"/>
    <property type="project" value="RHEA"/>
</dbReference>
<organism evidence="15 16">
    <name type="scientific">Candidatus Doudnabacteria bacterium Gr01-1014_77</name>
    <dbReference type="NCBI Taxonomy" id="2017133"/>
    <lineage>
        <taxon>Bacteria</taxon>
        <taxon>Candidatus Doudnaibacteriota</taxon>
    </lineage>
</organism>
<dbReference type="NCBIfam" id="TIGR00337">
    <property type="entry name" value="PyrG"/>
    <property type="match status" value="1"/>
</dbReference>
<feature type="binding site" evidence="11">
    <location>
        <position position="484"/>
    </location>
    <ligand>
        <name>L-glutamine</name>
        <dbReference type="ChEBI" id="CHEBI:58359"/>
    </ligand>
</feature>
<comment type="pathway">
    <text evidence="1 11">Pyrimidine metabolism; CTP biosynthesis via de novo pathway; CTP from UDP: step 2/2.</text>
</comment>
<evidence type="ECO:0000256" key="7">
    <source>
        <dbReference type="ARBA" id="ARBA00022842"/>
    </source>
</evidence>
<reference evidence="15 16" key="1">
    <citation type="submission" date="2017-07" db="EMBL/GenBank/DDBJ databases">
        <title>Mechanisms for carbon and nitrogen cycling indicate functional differentiation within the Candidate Phyla Radiation.</title>
        <authorList>
            <person name="Danczak R.E."/>
            <person name="Johnston M.D."/>
            <person name="Kenah C."/>
            <person name="Slattery M."/>
            <person name="Wrighton K.C."/>
            <person name="Wilkins M.J."/>
        </authorList>
    </citation>
    <scope>NUCLEOTIDE SEQUENCE [LARGE SCALE GENOMIC DNA]</scope>
    <source>
        <strain evidence="15">Gr01-1014_77</strain>
    </source>
</reference>
<dbReference type="InterPro" id="IPR017926">
    <property type="entry name" value="GATASE"/>
</dbReference>
<comment type="activity regulation">
    <text evidence="11">Allosterically activated by GTP, when glutamine is the substrate; GTP has no effect on the reaction when ammonia is the substrate. The allosteric effector GTP functions by stabilizing the protein conformation that binds the tetrahedral intermediate(s) formed during glutamine hydrolysis. Inhibited by the product CTP, via allosteric rather than competitive inhibition.</text>
</comment>
<keyword evidence="4 11" id="KW-0479">Metal-binding</keyword>
<feature type="active site" description="Nucleophile; for glutamine hydrolysis" evidence="11">
    <location>
        <position position="400"/>
    </location>
</feature>
<dbReference type="SUPFAM" id="SSF52317">
    <property type="entry name" value="Class I glutamine amidotransferase-like"/>
    <property type="match status" value="1"/>
</dbReference>
<name>A0A554JDA1_9BACT</name>
<keyword evidence="8 11" id="KW-0315">Glutamine amidotransferase</keyword>
<protein>
    <recommendedName>
        <fullName evidence="11">CTP synthase</fullName>
        <ecNumber evidence="11">6.3.4.2</ecNumber>
    </recommendedName>
    <alternativeName>
        <fullName evidence="11">Cytidine 5'-triphosphate synthase</fullName>
    </alternativeName>
    <alternativeName>
        <fullName evidence="11">Cytidine triphosphate synthetase</fullName>
        <shortName evidence="11">CTP synthetase</shortName>
        <shortName evidence="11">CTPS</shortName>
    </alternativeName>
    <alternativeName>
        <fullName evidence="11">UTP--ammonia ligase</fullName>
    </alternativeName>
</protein>
<dbReference type="HAMAP" id="MF_01227">
    <property type="entry name" value="PyrG"/>
    <property type="match status" value="1"/>
</dbReference>
<dbReference type="Gene3D" id="3.40.50.880">
    <property type="match status" value="1"/>
</dbReference>
<dbReference type="Proteomes" id="UP000319613">
    <property type="component" value="Unassembled WGS sequence"/>
</dbReference>
<dbReference type="GO" id="GO:0097268">
    <property type="term" value="C:cytoophidium"/>
    <property type="evidence" value="ECO:0007669"/>
    <property type="project" value="UniProtKB-ARBA"/>
</dbReference>
<dbReference type="Pfam" id="PF06418">
    <property type="entry name" value="CTP_synth_N"/>
    <property type="match status" value="1"/>
</dbReference>
<feature type="binding site" evidence="11">
    <location>
        <position position="373"/>
    </location>
    <ligand>
        <name>L-glutamine</name>
        <dbReference type="ChEBI" id="CHEBI:58359"/>
    </ligand>
</feature>
<dbReference type="InterPro" id="IPR027417">
    <property type="entry name" value="P-loop_NTPase"/>
</dbReference>
<feature type="domain" description="Glutamine amidotransferase" evidence="13">
    <location>
        <begin position="321"/>
        <end position="548"/>
    </location>
</feature>
<evidence type="ECO:0000313" key="15">
    <source>
        <dbReference type="EMBL" id="TSC66284.1"/>
    </source>
</evidence>
<evidence type="ECO:0000259" key="14">
    <source>
        <dbReference type="Pfam" id="PF06418"/>
    </source>
</evidence>
<feature type="binding site" evidence="11">
    <location>
        <begin position="202"/>
        <end position="207"/>
    </location>
    <ligand>
        <name>CTP</name>
        <dbReference type="ChEBI" id="CHEBI:37563"/>
        <note>allosteric inhibitor</note>
    </ligand>
</feature>
<feature type="transmembrane region" description="Helical" evidence="12">
    <location>
        <begin position="21"/>
        <end position="45"/>
    </location>
</feature>
<feature type="active site" evidence="11">
    <location>
        <position position="529"/>
    </location>
</feature>
<proteinExistence type="inferred from homology"/>
<evidence type="ECO:0000313" key="16">
    <source>
        <dbReference type="Proteomes" id="UP000319613"/>
    </source>
</evidence>
<feature type="binding site" evidence="11">
    <location>
        <position position="30"/>
    </location>
    <ligand>
        <name>UTP</name>
        <dbReference type="ChEBI" id="CHEBI:46398"/>
    </ligand>
</feature>
<dbReference type="GO" id="GO:0046872">
    <property type="term" value="F:metal ion binding"/>
    <property type="evidence" value="ECO:0007669"/>
    <property type="project" value="UniProtKB-KW"/>
</dbReference>
<evidence type="ECO:0000256" key="12">
    <source>
        <dbReference type="SAM" id="Phobius"/>
    </source>
</evidence>
<dbReference type="GO" id="GO:0044210">
    <property type="term" value="P:'de novo' CTP biosynthetic process"/>
    <property type="evidence" value="ECO:0007669"/>
    <property type="project" value="UniProtKB-UniRule"/>
</dbReference>
<feature type="binding site" evidence="11">
    <location>
        <begin position="202"/>
        <end position="207"/>
    </location>
    <ligand>
        <name>UTP</name>
        <dbReference type="ChEBI" id="CHEBI:46398"/>
    </ligand>
</feature>
<dbReference type="Gene3D" id="3.40.50.300">
    <property type="entry name" value="P-loop containing nucleotide triphosphate hydrolases"/>
    <property type="match status" value="1"/>
</dbReference>
<evidence type="ECO:0000256" key="10">
    <source>
        <dbReference type="ARBA" id="ARBA00047781"/>
    </source>
</evidence>
<gene>
    <name evidence="11" type="primary">pyrG</name>
    <name evidence="15" type="ORF">G01um101477_142</name>
</gene>
<dbReference type="PANTHER" id="PTHR11550">
    <property type="entry name" value="CTP SYNTHASE"/>
    <property type="match status" value="1"/>
</dbReference>
<evidence type="ECO:0000256" key="1">
    <source>
        <dbReference type="ARBA" id="ARBA00005171"/>
    </source>
</evidence>
<keyword evidence="12" id="KW-0812">Transmembrane</keyword>
<feature type="binding site" evidence="11">
    <location>
        <position position="238"/>
    </location>
    <ligand>
        <name>CTP</name>
        <dbReference type="ChEBI" id="CHEBI:37563"/>
        <note>allosteric inhibitor</note>
    </ligand>
</feature>
<dbReference type="EC" id="6.3.4.2" evidence="11"/>